<proteinExistence type="inferred from homology"/>
<evidence type="ECO:0000256" key="2">
    <source>
        <dbReference type="PIRSR" id="PIRSR639126-1"/>
    </source>
</evidence>
<evidence type="ECO:0000313" key="6">
    <source>
        <dbReference type="Proteomes" id="UP001283361"/>
    </source>
</evidence>
<evidence type="ECO:0000259" key="4">
    <source>
        <dbReference type="Pfam" id="PF06094"/>
    </source>
</evidence>
<dbReference type="InterPro" id="IPR039126">
    <property type="entry name" value="GGACT"/>
</dbReference>
<dbReference type="PANTHER" id="PTHR12510:SF4">
    <property type="entry name" value="GAMMA-GLUTAMYLAMINECYCLOTRANSFERASE"/>
    <property type="match status" value="1"/>
</dbReference>
<protein>
    <recommendedName>
        <fullName evidence="3">Gamma-glutamylcyclotransferase family protein</fullName>
    </recommendedName>
</protein>
<dbReference type="CDD" id="cd06661">
    <property type="entry name" value="GGCT_like"/>
    <property type="match status" value="1"/>
</dbReference>
<feature type="active site" description="Proton acceptor" evidence="2">
    <location>
        <position position="87"/>
    </location>
</feature>
<reference evidence="5" key="1">
    <citation type="journal article" date="2023" name="G3 (Bethesda)">
        <title>A reference genome for the long-term kleptoplast-retaining sea slug Elysia crispata morphotype clarki.</title>
        <authorList>
            <person name="Eastman K.E."/>
            <person name="Pendleton A.L."/>
            <person name="Shaikh M.A."/>
            <person name="Suttiyut T."/>
            <person name="Ogas R."/>
            <person name="Tomko P."/>
            <person name="Gavelis G."/>
            <person name="Widhalm J.R."/>
            <person name="Wisecaver J.H."/>
        </authorList>
    </citation>
    <scope>NUCLEOTIDE SEQUENCE</scope>
    <source>
        <strain evidence="5">ECLA1</strain>
    </source>
</reference>
<dbReference type="GO" id="GO:0061929">
    <property type="term" value="F:gamma-glutamylaminecyclotransferase activity"/>
    <property type="evidence" value="ECO:0007669"/>
    <property type="project" value="InterPro"/>
</dbReference>
<evidence type="ECO:0000313" key="5">
    <source>
        <dbReference type="EMBL" id="KAK3800605.1"/>
    </source>
</evidence>
<comment type="caution">
    <text evidence="5">The sequence shown here is derived from an EMBL/GenBank/DDBJ whole genome shotgun (WGS) entry which is preliminary data.</text>
</comment>
<dbReference type="PANTHER" id="PTHR12510">
    <property type="entry name" value="TROPONIN C-AKIN-1 PROTEIN"/>
    <property type="match status" value="1"/>
</dbReference>
<accession>A0AAE1B7G1</accession>
<dbReference type="AlphaFoldDB" id="A0AAE1B7G1"/>
<dbReference type="SUPFAM" id="SSF110857">
    <property type="entry name" value="Gamma-glutamyl cyclotransferase-like"/>
    <property type="match status" value="1"/>
</dbReference>
<dbReference type="InterPro" id="IPR013024">
    <property type="entry name" value="GGCT-like"/>
</dbReference>
<sequence>MSSNGKHIVFVYGTLKTGYRNHEVILNPRNGSAKFLDAAETLFQYPLIVNSEFHVPLLLHFEGEGEHVEGELYEVDDTMLSSLDELEGHPHFYQRLVTKVKTLGKTSPTHVLECWVYFITTYRQELLDLPRLRNYTDTVQFKVPPEEKERRVAKIKLFIKGSN</sequence>
<keyword evidence="6" id="KW-1185">Reference proteome</keyword>
<name>A0AAE1B7G1_9GAST</name>
<dbReference type="EMBL" id="JAWDGP010000427">
    <property type="protein sequence ID" value="KAK3800605.1"/>
    <property type="molecule type" value="Genomic_DNA"/>
</dbReference>
<gene>
    <name evidence="5" type="ORF">RRG08_009168</name>
</gene>
<comment type="similarity">
    <text evidence="1 3">Belongs to the gamma-glutamylcyclotransferase family.</text>
</comment>
<dbReference type="Gene3D" id="3.10.490.10">
    <property type="entry name" value="Gamma-glutamyl cyclotransferase-like"/>
    <property type="match status" value="1"/>
</dbReference>
<dbReference type="GO" id="GO:0005829">
    <property type="term" value="C:cytosol"/>
    <property type="evidence" value="ECO:0007669"/>
    <property type="project" value="TreeGrafter"/>
</dbReference>
<dbReference type="Proteomes" id="UP001283361">
    <property type="component" value="Unassembled WGS sequence"/>
</dbReference>
<dbReference type="InterPro" id="IPR036568">
    <property type="entry name" value="GGCT-like_sf"/>
</dbReference>
<evidence type="ECO:0000256" key="3">
    <source>
        <dbReference type="RuleBase" id="RU367036"/>
    </source>
</evidence>
<dbReference type="Pfam" id="PF06094">
    <property type="entry name" value="GGACT"/>
    <property type="match status" value="1"/>
</dbReference>
<dbReference type="InterPro" id="IPR009288">
    <property type="entry name" value="AIG2-like_dom"/>
</dbReference>
<feature type="domain" description="Gamma-glutamylcyclotransferase AIG2-like" evidence="4">
    <location>
        <begin position="9"/>
        <end position="130"/>
    </location>
</feature>
<evidence type="ECO:0000256" key="1">
    <source>
        <dbReference type="ARBA" id="ARBA00008861"/>
    </source>
</evidence>
<organism evidence="5 6">
    <name type="scientific">Elysia crispata</name>
    <name type="common">lettuce slug</name>
    <dbReference type="NCBI Taxonomy" id="231223"/>
    <lineage>
        <taxon>Eukaryota</taxon>
        <taxon>Metazoa</taxon>
        <taxon>Spiralia</taxon>
        <taxon>Lophotrochozoa</taxon>
        <taxon>Mollusca</taxon>
        <taxon>Gastropoda</taxon>
        <taxon>Heterobranchia</taxon>
        <taxon>Euthyneura</taxon>
        <taxon>Panpulmonata</taxon>
        <taxon>Sacoglossa</taxon>
        <taxon>Placobranchoidea</taxon>
        <taxon>Plakobranchidae</taxon>
        <taxon>Elysia</taxon>
    </lineage>
</organism>